<dbReference type="Gene3D" id="1.20.5.780">
    <property type="entry name" value="Single helix bin"/>
    <property type="match status" value="1"/>
</dbReference>
<accession>A0A935UFD6</accession>
<dbReference type="AlphaFoldDB" id="A0A935UFD6"/>
<dbReference type="InterPro" id="IPR014795">
    <property type="entry name" value="TacA_1-like"/>
</dbReference>
<dbReference type="EMBL" id="JADJMH010000006">
    <property type="protein sequence ID" value="MBK7674886.1"/>
    <property type="molecule type" value="Genomic_DNA"/>
</dbReference>
<proteinExistence type="inferred from homology"/>
<dbReference type="PANTHER" id="PTHR35401">
    <property type="entry name" value="COPG FAMILY HELIX-TURN-HELIX PROTEIN-RELATED-RELATED"/>
    <property type="match status" value="1"/>
</dbReference>
<dbReference type="Pfam" id="PF08681">
    <property type="entry name" value="TacA1"/>
    <property type="match status" value="1"/>
</dbReference>
<name>A0A935UFD6_9PROT</name>
<keyword evidence="1" id="KW-1277">Toxin-antitoxin system</keyword>
<evidence type="ECO:0000313" key="3">
    <source>
        <dbReference type="EMBL" id="MBK7674886.1"/>
    </source>
</evidence>
<sequence length="88" mass="9648">MQATPSAQSTRINLRTIPEAKAMIERAAALMGTTVSAFMVQNAFEAAQRLVSEWELIALSDRDRDTFQAALETQPEPNEALGKLLRSA</sequence>
<evidence type="ECO:0000313" key="4">
    <source>
        <dbReference type="Proteomes" id="UP000697998"/>
    </source>
</evidence>
<evidence type="ECO:0000256" key="1">
    <source>
        <dbReference type="ARBA" id="ARBA00022649"/>
    </source>
</evidence>
<evidence type="ECO:0000256" key="2">
    <source>
        <dbReference type="ARBA" id="ARBA00049988"/>
    </source>
</evidence>
<dbReference type="Proteomes" id="UP000697998">
    <property type="component" value="Unassembled WGS sequence"/>
</dbReference>
<organism evidence="3 4">
    <name type="scientific">Candidatus Accumulibacter proximus</name>
    <dbReference type="NCBI Taxonomy" id="2954385"/>
    <lineage>
        <taxon>Bacteria</taxon>
        <taxon>Pseudomonadati</taxon>
        <taxon>Pseudomonadota</taxon>
        <taxon>Betaproteobacteria</taxon>
        <taxon>Candidatus Accumulibacter</taxon>
    </lineage>
</organism>
<dbReference type="SUPFAM" id="SSF47598">
    <property type="entry name" value="Ribbon-helix-helix"/>
    <property type="match status" value="1"/>
</dbReference>
<reference evidence="3 4" key="1">
    <citation type="submission" date="2020-10" db="EMBL/GenBank/DDBJ databases">
        <title>Connecting structure to function with the recovery of over 1000 high-quality activated sludge metagenome-assembled genomes encoding full-length rRNA genes using long-read sequencing.</title>
        <authorList>
            <person name="Singleton C.M."/>
            <person name="Petriglieri F."/>
            <person name="Kristensen J.M."/>
            <person name="Kirkegaard R.H."/>
            <person name="Michaelsen T.Y."/>
            <person name="Andersen M.H."/>
            <person name="Karst S.M."/>
            <person name="Dueholm M.S."/>
            <person name="Nielsen P.H."/>
            <person name="Albertsen M."/>
        </authorList>
    </citation>
    <scope>NUCLEOTIDE SEQUENCE [LARGE SCALE GENOMIC DNA]</scope>
    <source>
        <strain evidence="3">EsbW_18-Q3-R4-48_BATAC.285</strain>
    </source>
</reference>
<dbReference type="GO" id="GO:0006355">
    <property type="term" value="P:regulation of DNA-templated transcription"/>
    <property type="evidence" value="ECO:0007669"/>
    <property type="project" value="InterPro"/>
</dbReference>
<comment type="caution">
    <text evidence="3">The sequence shown here is derived from an EMBL/GenBank/DDBJ whole genome shotgun (WGS) entry which is preliminary data.</text>
</comment>
<gene>
    <name evidence="3" type="ORF">IPJ27_09015</name>
</gene>
<dbReference type="InterPro" id="IPR010985">
    <property type="entry name" value="Ribbon_hlx_hlx"/>
</dbReference>
<protein>
    <submittedName>
        <fullName evidence="3">DUF1778 domain-containing protein</fullName>
    </submittedName>
</protein>
<comment type="similarity">
    <text evidence="2">Belongs to the TacA antitoxin family.</text>
</comment>